<comment type="caution">
    <text evidence="2">The sequence shown here is derived from an EMBL/GenBank/DDBJ whole genome shotgun (WGS) entry which is preliminary data.</text>
</comment>
<protein>
    <submittedName>
        <fullName evidence="2">Uncharacterized protein</fullName>
    </submittedName>
</protein>
<dbReference type="Proteomes" id="UP000824120">
    <property type="component" value="Chromosome 1"/>
</dbReference>
<organism evidence="2 3">
    <name type="scientific">Solanum commersonii</name>
    <name type="common">Commerson's wild potato</name>
    <name type="synonym">Commerson's nightshade</name>
    <dbReference type="NCBI Taxonomy" id="4109"/>
    <lineage>
        <taxon>Eukaryota</taxon>
        <taxon>Viridiplantae</taxon>
        <taxon>Streptophyta</taxon>
        <taxon>Embryophyta</taxon>
        <taxon>Tracheophyta</taxon>
        <taxon>Spermatophyta</taxon>
        <taxon>Magnoliopsida</taxon>
        <taxon>eudicotyledons</taxon>
        <taxon>Gunneridae</taxon>
        <taxon>Pentapetalae</taxon>
        <taxon>asterids</taxon>
        <taxon>lamiids</taxon>
        <taxon>Solanales</taxon>
        <taxon>Solanaceae</taxon>
        <taxon>Solanoideae</taxon>
        <taxon>Solaneae</taxon>
        <taxon>Solanum</taxon>
    </lineage>
</organism>
<feature type="region of interest" description="Disordered" evidence="1">
    <location>
        <begin position="33"/>
        <end position="66"/>
    </location>
</feature>
<evidence type="ECO:0000313" key="2">
    <source>
        <dbReference type="EMBL" id="KAG5631238.1"/>
    </source>
</evidence>
<gene>
    <name evidence="2" type="ORF">H5410_002955</name>
</gene>
<reference evidence="2 3" key="1">
    <citation type="submission" date="2020-09" db="EMBL/GenBank/DDBJ databases">
        <title>De no assembly of potato wild relative species, Solanum commersonii.</title>
        <authorList>
            <person name="Cho K."/>
        </authorList>
    </citation>
    <scope>NUCLEOTIDE SEQUENCE [LARGE SCALE GENOMIC DNA]</scope>
    <source>
        <strain evidence="2">LZ3.2</strain>
        <tissue evidence="2">Leaf</tissue>
    </source>
</reference>
<name>A0A9J6B3D0_SOLCO</name>
<keyword evidence="3" id="KW-1185">Reference proteome</keyword>
<dbReference type="OrthoDB" id="10563419at2759"/>
<sequence length="66" mass="6999">MLVAQTLTLVASSPQTPLAAQAPLPLPPMAAPTCSPSPLSKKRLWPPEKCPISHSTLSNRPEKIDS</sequence>
<accession>A0A9J6B3D0</accession>
<evidence type="ECO:0000313" key="3">
    <source>
        <dbReference type="Proteomes" id="UP000824120"/>
    </source>
</evidence>
<dbReference type="AlphaFoldDB" id="A0A9J6B3D0"/>
<dbReference type="EMBL" id="JACXVP010000001">
    <property type="protein sequence ID" value="KAG5631238.1"/>
    <property type="molecule type" value="Genomic_DNA"/>
</dbReference>
<evidence type="ECO:0000256" key="1">
    <source>
        <dbReference type="SAM" id="MobiDB-lite"/>
    </source>
</evidence>
<proteinExistence type="predicted"/>